<accession>A0A5B8YJS1</accession>
<keyword evidence="3" id="KW-0731">Sigma factor</keyword>
<dbReference type="InterPro" id="IPR039425">
    <property type="entry name" value="RNA_pol_sigma-70-like"/>
</dbReference>
<dbReference type="InterPro" id="IPR014284">
    <property type="entry name" value="RNA_pol_sigma-70_dom"/>
</dbReference>
<gene>
    <name evidence="7" type="ORF">FK178_09155</name>
</gene>
<dbReference type="SUPFAM" id="SSF88946">
    <property type="entry name" value="Sigma2 domain of RNA polymerase sigma factors"/>
    <property type="match status" value="1"/>
</dbReference>
<evidence type="ECO:0000313" key="7">
    <source>
        <dbReference type="EMBL" id="QED37881.1"/>
    </source>
</evidence>
<dbReference type="GO" id="GO:0006352">
    <property type="term" value="P:DNA-templated transcription initiation"/>
    <property type="evidence" value="ECO:0007669"/>
    <property type="project" value="InterPro"/>
</dbReference>
<dbReference type="GO" id="GO:0003677">
    <property type="term" value="F:DNA binding"/>
    <property type="evidence" value="ECO:0007669"/>
    <property type="project" value="InterPro"/>
</dbReference>
<dbReference type="Gene3D" id="1.10.10.10">
    <property type="entry name" value="Winged helix-like DNA-binding domain superfamily/Winged helix DNA-binding domain"/>
    <property type="match status" value="1"/>
</dbReference>
<dbReference type="Pfam" id="PF04542">
    <property type="entry name" value="Sigma70_r2"/>
    <property type="match status" value="1"/>
</dbReference>
<evidence type="ECO:0000256" key="3">
    <source>
        <dbReference type="ARBA" id="ARBA00023082"/>
    </source>
</evidence>
<evidence type="ECO:0000313" key="8">
    <source>
        <dbReference type="Proteomes" id="UP000321954"/>
    </source>
</evidence>
<dbReference type="OrthoDB" id="1056775at2"/>
<reference evidence="7 8" key="1">
    <citation type="submission" date="2019-08" db="EMBL/GenBank/DDBJ databases">
        <title>Antarcticibacterium arcticum sp. nov., a bacterium isolated from marine sediment of the Canadian Beaufort Sea.</title>
        <authorList>
            <person name="Lee Y.M."/>
            <person name="Baek K."/>
            <person name="Lee D.-H."/>
            <person name="Shin S.C."/>
            <person name="Jin Y.K."/>
            <person name="Park Y."/>
        </authorList>
    </citation>
    <scope>NUCLEOTIDE SEQUENCE [LARGE SCALE GENOMIC DNA]</scope>
    <source>
        <strain evidence="7 8">PAMC 28998</strain>
    </source>
</reference>
<evidence type="ECO:0000259" key="5">
    <source>
        <dbReference type="Pfam" id="PF04542"/>
    </source>
</evidence>
<keyword evidence="8" id="KW-1185">Reference proteome</keyword>
<dbReference type="EMBL" id="CP042476">
    <property type="protein sequence ID" value="QED37881.1"/>
    <property type="molecule type" value="Genomic_DNA"/>
</dbReference>
<protein>
    <submittedName>
        <fullName evidence="7">RNA polymerase sigma factor</fullName>
    </submittedName>
</protein>
<evidence type="ECO:0000259" key="6">
    <source>
        <dbReference type="Pfam" id="PF08281"/>
    </source>
</evidence>
<dbReference type="KEGG" id="anp:FK178_09155"/>
<evidence type="ECO:0000256" key="1">
    <source>
        <dbReference type="ARBA" id="ARBA00010641"/>
    </source>
</evidence>
<organism evidence="7 8">
    <name type="scientific">Antarcticibacterium arcticum</name>
    <dbReference type="NCBI Taxonomy" id="2585771"/>
    <lineage>
        <taxon>Bacteria</taxon>
        <taxon>Pseudomonadati</taxon>
        <taxon>Bacteroidota</taxon>
        <taxon>Flavobacteriia</taxon>
        <taxon>Flavobacteriales</taxon>
        <taxon>Flavobacteriaceae</taxon>
        <taxon>Antarcticibacterium</taxon>
    </lineage>
</organism>
<evidence type="ECO:0000256" key="4">
    <source>
        <dbReference type="ARBA" id="ARBA00023163"/>
    </source>
</evidence>
<dbReference type="Gene3D" id="1.10.1740.10">
    <property type="match status" value="1"/>
</dbReference>
<name>A0A5B8YJS1_9FLAO</name>
<dbReference type="PANTHER" id="PTHR43133:SF46">
    <property type="entry name" value="RNA POLYMERASE SIGMA-70 FACTOR ECF SUBFAMILY"/>
    <property type="match status" value="1"/>
</dbReference>
<sequence length="187" mass="22143">MKVIPLFKNETQLIARAAKNHRPSQERLFLKYSPKMLSVCRMYIKDMHYAEDVMLNGFFKVFKHLEDFRNEGSFEGWVRRIMIRESVSFLRKRNEFEFKEEEVENSLDSFNNIQADMDAEHIQQLIDELPEGYRVVFVMYAIEGYKHREISKILNISSGTSKSQLFKARKLLQEKLEIQKTAGYGTT</sequence>
<dbReference type="CDD" id="cd06171">
    <property type="entry name" value="Sigma70_r4"/>
    <property type="match status" value="1"/>
</dbReference>
<dbReference type="GO" id="GO:0016987">
    <property type="term" value="F:sigma factor activity"/>
    <property type="evidence" value="ECO:0007669"/>
    <property type="project" value="UniProtKB-KW"/>
</dbReference>
<dbReference type="InterPro" id="IPR013249">
    <property type="entry name" value="RNA_pol_sigma70_r4_t2"/>
</dbReference>
<dbReference type="PANTHER" id="PTHR43133">
    <property type="entry name" value="RNA POLYMERASE ECF-TYPE SIGMA FACTO"/>
    <property type="match status" value="1"/>
</dbReference>
<feature type="domain" description="RNA polymerase sigma-70 region 2" evidence="5">
    <location>
        <begin position="28"/>
        <end position="94"/>
    </location>
</feature>
<dbReference type="InterPro" id="IPR013324">
    <property type="entry name" value="RNA_pol_sigma_r3/r4-like"/>
</dbReference>
<dbReference type="NCBIfam" id="TIGR02937">
    <property type="entry name" value="sigma70-ECF"/>
    <property type="match status" value="1"/>
</dbReference>
<comment type="similarity">
    <text evidence="1">Belongs to the sigma-70 factor family. ECF subfamily.</text>
</comment>
<keyword evidence="4" id="KW-0804">Transcription</keyword>
<dbReference type="InterPro" id="IPR013325">
    <property type="entry name" value="RNA_pol_sigma_r2"/>
</dbReference>
<dbReference type="InterPro" id="IPR036388">
    <property type="entry name" value="WH-like_DNA-bd_sf"/>
</dbReference>
<dbReference type="AlphaFoldDB" id="A0A5B8YJS1"/>
<evidence type="ECO:0000256" key="2">
    <source>
        <dbReference type="ARBA" id="ARBA00023015"/>
    </source>
</evidence>
<dbReference type="Proteomes" id="UP000321954">
    <property type="component" value="Chromosome"/>
</dbReference>
<feature type="domain" description="RNA polymerase sigma factor 70 region 4 type 2" evidence="6">
    <location>
        <begin position="122"/>
        <end position="172"/>
    </location>
</feature>
<dbReference type="SUPFAM" id="SSF88659">
    <property type="entry name" value="Sigma3 and sigma4 domains of RNA polymerase sigma factors"/>
    <property type="match status" value="1"/>
</dbReference>
<dbReference type="InterPro" id="IPR007627">
    <property type="entry name" value="RNA_pol_sigma70_r2"/>
</dbReference>
<dbReference type="Pfam" id="PF08281">
    <property type="entry name" value="Sigma70_r4_2"/>
    <property type="match status" value="1"/>
</dbReference>
<dbReference type="RefSeq" id="WP_146833875.1">
    <property type="nucleotide sequence ID" value="NZ_CP042476.1"/>
</dbReference>
<proteinExistence type="inferred from homology"/>
<keyword evidence="2" id="KW-0805">Transcription regulation</keyword>